<organism evidence="2 3">
    <name type="scientific">Hyalella azteca</name>
    <name type="common">Amphipod</name>
    <dbReference type="NCBI Taxonomy" id="294128"/>
    <lineage>
        <taxon>Eukaryota</taxon>
        <taxon>Metazoa</taxon>
        <taxon>Ecdysozoa</taxon>
        <taxon>Arthropoda</taxon>
        <taxon>Crustacea</taxon>
        <taxon>Multicrustacea</taxon>
        <taxon>Malacostraca</taxon>
        <taxon>Eumalacostraca</taxon>
        <taxon>Peracarida</taxon>
        <taxon>Amphipoda</taxon>
        <taxon>Senticaudata</taxon>
        <taxon>Talitrida</taxon>
        <taxon>Talitroidea</taxon>
        <taxon>Hyalellidae</taxon>
        <taxon>Hyalella</taxon>
    </lineage>
</organism>
<dbReference type="AlphaFoldDB" id="A0A8B7N744"/>
<name>A0A8B7N744_HYAAZ</name>
<feature type="chain" id="PRO_5034858156" evidence="1">
    <location>
        <begin position="20"/>
        <end position="329"/>
    </location>
</feature>
<proteinExistence type="predicted"/>
<dbReference type="GeneID" id="108667220"/>
<evidence type="ECO:0000313" key="2">
    <source>
        <dbReference type="Proteomes" id="UP000694843"/>
    </source>
</evidence>
<dbReference type="PANTHER" id="PTHR42972:SF8">
    <property type="entry name" value="POLYHYDROXYBUTYRATE DEPOLYMERASE"/>
    <property type="match status" value="1"/>
</dbReference>
<protein>
    <submittedName>
        <fullName evidence="3">Uncharacterized protein LOC108667220</fullName>
    </submittedName>
</protein>
<accession>A0A8B7N744</accession>
<sequence length="329" mass="34878">MNNLFTILLVLGAVTLASAQIHLGPLNVDASSVTASGISSGAAMATQLHVALSSTVHGAAMFAGVPFHCAQGSLSEALVCMESPALVPVATLISETDNMESRGSIDSTSNLVGDKAYIFAGSLDTVVKPGNGPNIEQFYSHYGVQLITEYGVAAEHCQPTDNHGPACSYLGGDYINNCAYNGAYEALNALYGDIQRPTGSEALLGTFAEFDQRDFFTISLPSQSSMDNVGYVYTPSACEDGTVTCRLHVALHGCLQGREVLGDSFARNTEYLQVAELNNIIVIFPQAISTILSNPNGCWDWWGYTGIGYSTNNAPQIIAIRRMIEAVIG</sequence>
<keyword evidence="2" id="KW-1185">Reference proteome</keyword>
<dbReference type="InterPro" id="IPR029058">
    <property type="entry name" value="AB_hydrolase_fold"/>
</dbReference>
<dbReference type="KEGG" id="hazt:108667220"/>
<gene>
    <name evidence="3" type="primary">LOC108667220</name>
</gene>
<dbReference type="SUPFAM" id="SSF53474">
    <property type="entry name" value="alpha/beta-Hydrolases"/>
    <property type="match status" value="1"/>
</dbReference>
<dbReference type="Proteomes" id="UP000694843">
    <property type="component" value="Unplaced"/>
</dbReference>
<evidence type="ECO:0000313" key="3">
    <source>
        <dbReference type="RefSeq" id="XP_018009707.1"/>
    </source>
</evidence>
<keyword evidence="1" id="KW-0732">Signal</keyword>
<dbReference type="PANTHER" id="PTHR42972">
    <property type="entry name" value="TOL-PAL SYSTEM PROTEIN TOLB"/>
    <property type="match status" value="1"/>
</dbReference>
<reference evidence="3" key="1">
    <citation type="submission" date="2025-08" db="UniProtKB">
        <authorList>
            <consortium name="RefSeq"/>
        </authorList>
    </citation>
    <scope>IDENTIFICATION</scope>
    <source>
        <tissue evidence="3">Whole organism</tissue>
    </source>
</reference>
<dbReference type="Gene3D" id="3.40.50.1820">
    <property type="entry name" value="alpha/beta hydrolase"/>
    <property type="match status" value="2"/>
</dbReference>
<dbReference type="OMA" id="YMAGQFQ"/>
<dbReference type="RefSeq" id="XP_018009707.1">
    <property type="nucleotide sequence ID" value="XM_018154218.1"/>
</dbReference>
<dbReference type="OrthoDB" id="6020543at2759"/>
<feature type="signal peptide" evidence="1">
    <location>
        <begin position="1"/>
        <end position="19"/>
    </location>
</feature>
<evidence type="ECO:0000256" key="1">
    <source>
        <dbReference type="SAM" id="SignalP"/>
    </source>
</evidence>